<accession>A0ABY7E1B2</accession>
<proteinExistence type="predicted"/>
<evidence type="ECO:0000313" key="4">
    <source>
        <dbReference type="Proteomes" id="UP001164746"/>
    </source>
</evidence>
<evidence type="ECO:0000259" key="2">
    <source>
        <dbReference type="Pfam" id="PF16158"/>
    </source>
</evidence>
<organism evidence="3 4">
    <name type="scientific">Mya arenaria</name>
    <name type="common">Soft-shell clam</name>
    <dbReference type="NCBI Taxonomy" id="6604"/>
    <lineage>
        <taxon>Eukaryota</taxon>
        <taxon>Metazoa</taxon>
        <taxon>Spiralia</taxon>
        <taxon>Lophotrochozoa</taxon>
        <taxon>Mollusca</taxon>
        <taxon>Bivalvia</taxon>
        <taxon>Autobranchia</taxon>
        <taxon>Heteroconchia</taxon>
        <taxon>Euheterodonta</taxon>
        <taxon>Imparidentia</taxon>
        <taxon>Neoheterodontei</taxon>
        <taxon>Myida</taxon>
        <taxon>Myoidea</taxon>
        <taxon>Myidae</taxon>
        <taxon>Mya</taxon>
    </lineage>
</organism>
<dbReference type="Pfam" id="PF16158">
    <property type="entry name" value="N_BRCA1_IG"/>
    <property type="match status" value="1"/>
</dbReference>
<dbReference type="PANTHER" id="PTHR20930">
    <property type="entry name" value="OVARIAN CARCINOMA ANTIGEN CA125-RELATED"/>
    <property type="match status" value="1"/>
</dbReference>
<name>A0ABY7E1B2_MYAAR</name>
<reference evidence="3" key="1">
    <citation type="submission" date="2022-11" db="EMBL/GenBank/DDBJ databases">
        <title>Centuries of genome instability and evolution in soft-shell clam transmissible cancer (bioRxiv).</title>
        <authorList>
            <person name="Hart S.F.M."/>
            <person name="Yonemitsu M.A."/>
            <person name="Giersch R.M."/>
            <person name="Beal B.F."/>
            <person name="Arriagada G."/>
            <person name="Davis B.W."/>
            <person name="Ostrander E.A."/>
            <person name="Goff S.P."/>
            <person name="Metzger M.J."/>
        </authorList>
    </citation>
    <scope>NUCLEOTIDE SEQUENCE</scope>
    <source>
        <strain evidence="3">MELC-2E11</strain>
        <tissue evidence="3">Siphon/mantle</tissue>
    </source>
</reference>
<protein>
    <submittedName>
        <fullName evidence="3">ILRUN-like protein</fullName>
    </submittedName>
</protein>
<dbReference type="PANTHER" id="PTHR20930:SF0">
    <property type="entry name" value="PROTEIN ILRUN"/>
    <property type="match status" value="1"/>
</dbReference>
<dbReference type="InterPro" id="IPR013783">
    <property type="entry name" value="Ig-like_fold"/>
</dbReference>
<dbReference type="EMBL" id="CP111015">
    <property type="protein sequence ID" value="WAR02736.1"/>
    <property type="molecule type" value="Genomic_DNA"/>
</dbReference>
<dbReference type="InterPro" id="IPR032350">
    <property type="entry name" value="Nbr1_FW"/>
</dbReference>
<keyword evidence="4" id="KW-1185">Reference proteome</keyword>
<feature type="domain" description="Nbr1 FW" evidence="2">
    <location>
        <begin position="53"/>
        <end position="150"/>
    </location>
</feature>
<sequence>MDVDNDLEGNLLQQFSSMGTTDKEVLIAEFQNLLGNQLNPAGFPELAFVSDVTVGEGEAVPPNTTFTKTWRVENSGDESWPPGCQLRFCQGENLANTDRVLVETLGPRATTDISVQMQARSEPGTYQSQWRMCTATGMFFGESVWVIITVAEGGVLGVTQQLSRFGNEFVHNPSPQGASNPFLSPSKTNQAGTDSMSCLPAFMSPNDSLVAQQGSPYTSQLSPSPDRTAHTGAGLPNHTTAPARTLFPGLNGGAEGDGDCDTMQEEEMS</sequence>
<dbReference type="Gene3D" id="2.60.40.10">
    <property type="entry name" value="Immunoglobulins"/>
    <property type="match status" value="1"/>
</dbReference>
<feature type="region of interest" description="Disordered" evidence="1">
    <location>
        <begin position="169"/>
        <end position="269"/>
    </location>
</feature>
<dbReference type="Proteomes" id="UP001164746">
    <property type="component" value="Chromosome 4"/>
</dbReference>
<dbReference type="CDD" id="cd14947">
    <property type="entry name" value="NBR1_like"/>
    <property type="match status" value="1"/>
</dbReference>
<evidence type="ECO:0000313" key="3">
    <source>
        <dbReference type="EMBL" id="WAR02736.1"/>
    </source>
</evidence>
<evidence type="ECO:0000256" key="1">
    <source>
        <dbReference type="SAM" id="MobiDB-lite"/>
    </source>
</evidence>
<gene>
    <name evidence="3" type="ORF">MAR_009294</name>
</gene>
<feature type="compositionally biased region" description="Acidic residues" evidence="1">
    <location>
        <begin position="256"/>
        <end position="269"/>
    </location>
</feature>
<feature type="compositionally biased region" description="Polar residues" evidence="1">
    <location>
        <begin position="205"/>
        <end position="225"/>
    </location>
</feature>
<feature type="compositionally biased region" description="Polar residues" evidence="1">
    <location>
        <begin position="173"/>
        <end position="196"/>
    </location>
</feature>